<organism evidence="2 3">
    <name type="scientific">Woeseia oceani</name>
    <dbReference type="NCBI Taxonomy" id="1548547"/>
    <lineage>
        <taxon>Bacteria</taxon>
        <taxon>Pseudomonadati</taxon>
        <taxon>Pseudomonadota</taxon>
        <taxon>Gammaproteobacteria</taxon>
        <taxon>Woeseiales</taxon>
        <taxon>Woeseiaceae</taxon>
        <taxon>Woeseia</taxon>
    </lineage>
</organism>
<evidence type="ECO:0008006" key="4">
    <source>
        <dbReference type="Google" id="ProtNLM"/>
    </source>
</evidence>
<reference evidence="2 3" key="1">
    <citation type="submission" date="2016-06" db="EMBL/GenBank/DDBJ databases">
        <title>Complete genome sequence of a deep-branching marine Gamma Proteobacterium Woeseia oceani type strain XK5.</title>
        <authorList>
            <person name="Mu D."/>
            <person name="Du Z."/>
        </authorList>
    </citation>
    <scope>NUCLEOTIDE SEQUENCE [LARGE SCALE GENOMIC DNA]</scope>
    <source>
        <strain evidence="2 3">XK5</strain>
    </source>
</reference>
<sequence length="275" mass="30688">MKGLSPFGFALLLAAFGTQAQTVTDSAAPEAEARRYAVEVILFRYSDSVSTGNEVFPPEPLPDDAAFGIADEDSRISPLNADAIPEFGDLIPVPDDSAQDLDTELEEIILPGQRVELRVLRREELQLADVYNKLQRLDAYEPVLWSGWSQTVLERDASPTIPLRRLGSVPFEFDGELQLYLSRFLHLVVDLSLIPESERNSDTNVPAFADRRSNRPFTGYDPQPAGIVRLRINEDRIMKSGDLRYFDHPRFGILAKVTRLEATDTEADASLAPIE</sequence>
<dbReference type="EMBL" id="CP016268">
    <property type="protein sequence ID" value="ANO51127.1"/>
    <property type="molecule type" value="Genomic_DNA"/>
</dbReference>
<evidence type="ECO:0000313" key="3">
    <source>
        <dbReference type="Proteomes" id="UP000092695"/>
    </source>
</evidence>
<protein>
    <recommendedName>
        <fullName evidence="4">Peptidoglycan-binding protein, CsiV</fullName>
    </recommendedName>
</protein>
<proteinExistence type="predicted"/>
<feature type="chain" id="PRO_5008260134" description="Peptidoglycan-binding protein, CsiV" evidence="1">
    <location>
        <begin position="21"/>
        <end position="275"/>
    </location>
</feature>
<dbReference type="Pfam" id="PF10972">
    <property type="entry name" value="CsiV"/>
    <property type="match status" value="1"/>
</dbReference>
<keyword evidence="3" id="KW-1185">Reference proteome</keyword>
<dbReference type="STRING" id="1548547.BA177_07845"/>
<keyword evidence="1" id="KW-0732">Signal</keyword>
<dbReference type="Proteomes" id="UP000092695">
    <property type="component" value="Chromosome"/>
</dbReference>
<gene>
    <name evidence="2" type="ORF">BA177_07845</name>
</gene>
<accession>A0A193LF43</accession>
<dbReference type="AlphaFoldDB" id="A0A193LF43"/>
<dbReference type="KEGG" id="woc:BA177_07845"/>
<evidence type="ECO:0000256" key="1">
    <source>
        <dbReference type="SAM" id="SignalP"/>
    </source>
</evidence>
<dbReference type="InterPro" id="IPR021241">
    <property type="entry name" value="CsiV"/>
</dbReference>
<name>A0A193LF43_9GAMM</name>
<feature type="signal peptide" evidence="1">
    <location>
        <begin position="1"/>
        <end position="20"/>
    </location>
</feature>
<evidence type="ECO:0000313" key="2">
    <source>
        <dbReference type="EMBL" id="ANO51127.1"/>
    </source>
</evidence>